<keyword evidence="2" id="KW-1185">Reference proteome</keyword>
<gene>
    <name evidence="1" type="ORF">LTR37_012906</name>
</gene>
<accession>A0ACC3MZ66</accession>
<evidence type="ECO:0000313" key="2">
    <source>
        <dbReference type="Proteomes" id="UP001281147"/>
    </source>
</evidence>
<evidence type="ECO:0000313" key="1">
    <source>
        <dbReference type="EMBL" id="KAK3706079.1"/>
    </source>
</evidence>
<dbReference type="EMBL" id="JAUTXU010000123">
    <property type="protein sequence ID" value="KAK3706079.1"/>
    <property type="molecule type" value="Genomic_DNA"/>
</dbReference>
<sequence>MDSLEGAASGATNTVSSGAQQAGSGVQSGLSTAGNTASSGAQQASSGLQNTASTAGSTASSGAEKVSSTAQNPSSAMSGTKNWDAMTEEQKKATYDALPEDQKHSQGYYEWIKEGYQNKMENWMPWVEDLYLKWFTSDNKASYAAKDNLDKTKVTGIDQVDTLQDSVNHTVSGQVGQGGLLQPVGDAVSKEGVNRAERGGKDDSGSYGGAVGGAASSAGSSVWGGAKSVGGYVGGMLPGGGKKDGSAQ</sequence>
<dbReference type="Proteomes" id="UP001281147">
    <property type="component" value="Unassembled WGS sequence"/>
</dbReference>
<name>A0ACC3MZ66_9PEZI</name>
<protein>
    <submittedName>
        <fullName evidence="1">Uncharacterized protein</fullName>
    </submittedName>
</protein>
<organism evidence="1 2">
    <name type="scientific">Vermiconidia calcicola</name>
    <dbReference type="NCBI Taxonomy" id="1690605"/>
    <lineage>
        <taxon>Eukaryota</taxon>
        <taxon>Fungi</taxon>
        <taxon>Dikarya</taxon>
        <taxon>Ascomycota</taxon>
        <taxon>Pezizomycotina</taxon>
        <taxon>Dothideomycetes</taxon>
        <taxon>Dothideomycetidae</taxon>
        <taxon>Mycosphaerellales</taxon>
        <taxon>Extremaceae</taxon>
        <taxon>Vermiconidia</taxon>
    </lineage>
</organism>
<comment type="caution">
    <text evidence="1">The sequence shown here is derived from an EMBL/GenBank/DDBJ whole genome shotgun (WGS) entry which is preliminary data.</text>
</comment>
<reference evidence="1" key="1">
    <citation type="submission" date="2023-07" db="EMBL/GenBank/DDBJ databases">
        <title>Black Yeasts Isolated from many extreme environments.</title>
        <authorList>
            <person name="Coleine C."/>
            <person name="Stajich J.E."/>
            <person name="Selbmann L."/>
        </authorList>
    </citation>
    <scope>NUCLEOTIDE SEQUENCE</scope>
    <source>
        <strain evidence="1">CCFEE 5714</strain>
    </source>
</reference>
<proteinExistence type="predicted"/>